<dbReference type="OrthoDB" id="106159at2157"/>
<name>A0A7D5M9P4_9ARCH</name>
<evidence type="ECO:0000313" key="2">
    <source>
        <dbReference type="Proteomes" id="UP000509478"/>
    </source>
</evidence>
<sequence>MPPRKFFIYKADGRRVKFNENKILSTCIRAGVSKQTAKRILKKVKSVVCQDMTSNDIYRIPRTISEDKCLKALHQRYQLKDTIMRMGPAGFSTDWHLLLPNPENYETHLAELQ</sequence>
<protein>
    <recommendedName>
        <fullName evidence="3">ATP-cone domain-containing protein</fullName>
    </recommendedName>
</protein>
<dbReference type="AlphaFoldDB" id="A0A7D5M9P4"/>
<dbReference type="GeneID" id="56067441"/>
<accession>A0A7D5M9P4</accession>
<proteinExistence type="predicted"/>
<gene>
    <name evidence="1" type="ORF">C5F50_05160</name>
</gene>
<dbReference type="Proteomes" id="UP000509478">
    <property type="component" value="Chromosome"/>
</dbReference>
<keyword evidence="2" id="KW-1185">Reference proteome</keyword>
<evidence type="ECO:0008006" key="3">
    <source>
        <dbReference type="Google" id="ProtNLM"/>
    </source>
</evidence>
<dbReference type="EMBL" id="CP026995">
    <property type="protein sequence ID" value="QLH06529.1"/>
    <property type="molecule type" value="Genomic_DNA"/>
</dbReference>
<dbReference type="KEGG" id="nue:C5F50_05160"/>
<evidence type="ECO:0000313" key="1">
    <source>
        <dbReference type="EMBL" id="QLH06529.1"/>
    </source>
</evidence>
<dbReference type="RefSeq" id="WP_179372610.1">
    <property type="nucleotide sequence ID" value="NZ_CP026995.1"/>
</dbReference>
<reference evidence="1 2" key="1">
    <citation type="submission" date="2018-02" db="EMBL/GenBank/DDBJ databases">
        <title>Complete genome of Nitrosopumilus ureaphilus PS0.</title>
        <authorList>
            <person name="Qin W."/>
            <person name="Zheng Y."/>
            <person name="Stahl D.A."/>
        </authorList>
    </citation>
    <scope>NUCLEOTIDE SEQUENCE [LARGE SCALE GENOMIC DNA]</scope>
    <source>
        <strain evidence="1 2">PS0</strain>
    </source>
</reference>
<organism evidence="1 2">
    <name type="scientific">Nitrosopumilus ureiphilus</name>
    <dbReference type="NCBI Taxonomy" id="1470067"/>
    <lineage>
        <taxon>Archaea</taxon>
        <taxon>Nitrososphaerota</taxon>
        <taxon>Nitrososphaeria</taxon>
        <taxon>Nitrosopumilales</taxon>
        <taxon>Nitrosopumilaceae</taxon>
        <taxon>Nitrosopumilus</taxon>
    </lineage>
</organism>